<evidence type="ECO:0000313" key="2">
    <source>
        <dbReference type="Proteomes" id="UP000061660"/>
    </source>
</evidence>
<accession>A0A0U2U7J1</accession>
<proteinExistence type="predicted"/>
<dbReference type="KEGG" id="pnp:IJ22_17780"/>
<dbReference type="Proteomes" id="UP000061660">
    <property type="component" value="Chromosome"/>
</dbReference>
<sequence length="60" mass="7465">MQVIREQTDYIVKISAEDLKDMWWFFNDYLIENPFRYEDNETKWDVAKKYTDSFKFVVSK</sequence>
<reference evidence="1 2" key="2">
    <citation type="journal article" date="2016" name="Genome Announc.">
        <title>Complete Genome Sequences of Two Interactive Moderate Thermophiles, Paenibacillus napthalenovorans 32O-Y and Paenibacillus sp. 32O-W.</title>
        <authorList>
            <person name="Butler R.R.III."/>
            <person name="Wang J."/>
            <person name="Stark B.C."/>
            <person name="Pombert J.F."/>
        </authorList>
    </citation>
    <scope>NUCLEOTIDE SEQUENCE [LARGE SCALE GENOMIC DNA]</scope>
    <source>
        <strain evidence="1 2">32O-Y</strain>
    </source>
</reference>
<name>A0A0U2U7J1_9BACL</name>
<dbReference type="EMBL" id="CP013652">
    <property type="protein sequence ID" value="ALS22152.1"/>
    <property type="molecule type" value="Genomic_DNA"/>
</dbReference>
<reference evidence="2" key="1">
    <citation type="submission" date="2015-12" db="EMBL/GenBank/DDBJ databases">
        <title>Complete genome sequences of two moderately thermophilic Paenibacillus species.</title>
        <authorList>
            <person name="Butler R.III."/>
            <person name="Wang J."/>
            <person name="Stark B.C."/>
            <person name="Pombert J.-F."/>
        </authorList>
    </citation>
    <scope>NUCLEOTIDE SEQUENCE [LARGE SCALE GENOMIC DNA]</scope>
    <source>
        <strain evidence="2">32O-Y</strain>
    </source>
</reference>
<protein>
    <submittedName>
        <fullName evidence="1">Uncharacterized protein</fullName>
    </submittedName>
</protein>
<dbReference type="RefSeq" id="WP_062408472.1">
    <property type="nucleotide sequence ID" value="NZ_CP013652.1"/>
</dbReference>
<dbReference type="AlphaFoldDB" id="A0A0U2U7J1"/>
<evidence type="ECO:0000313" key="1">
    <source>
        <dbReference type="EMBL" id="ALS22152.1"/>
    </source>
</evidence>
<organism evidence="1 2">
    <name type="scientific">Paenibacillus naphthalenovorans</name>
    <dbReference type="NCBI Taxonomy" id="162209"/>
    <lineage>
        <taxon>Bacteria</taxon>
        <taxon>Bacillati</taxon>
        <taxon>Bacillota</taxon>
        <taxon>Bacilli</taxon>
        <taxon>Bacillales</taxon>
        <taxon>Paenibacillaceae</taxon>
        <taxon>Paenibacillus</taxon>
    </lineage>
</organism>
<dbReference type="PATRIC" id="fig|162209.4.peg.1883"/>
<gene>
    <name evidence="1" type="ORF">IJ22_17780</name>
</gene>
<keyword evidence="2" id="KW-1185">Reference proteome</keyword>
<dbReference type="STRING" id="162209.IJ22_17780"/>
<dbReference type="OrthoDB" id="9892121at2"/>